<feature type="transmembrane region" description="Helical" evidence="7">
    <location>
        <begin position="67"/>
        <end position="87"/>
    </location>
</feature>
<evidence type="ECO:0000313" key="9">
    <source>
        <dbReference type="EMBL" id="MRW82646.1"/>
    </source>
</evidence>
<dbReference type="GO" id="GO:0005886">
    <property type="term" value="C:plasma membrane"/>
    <property type="evidence" value="ECO:0007669"/>
    <property type="project" value="UniProtKB-SubCell"/>
</dbReference>
<evidence type="ECO:0000256" key="3">
    <source>
        <dbReference type="ARBA" id="ARBA00022475"/>
    </source>
</evidence>
<comment type="subcellular location">
    <subcellularLocation>
        <location evidence="1">Cell membrane</location>
        <topology evidence="1">Multi-pass membrane protein</topology>
    </subcellularLocation>
</comment>
<dbReference type="InterPro" id="IPR020846">
    <property type="entry name" value="MFS_dom"/>
</dbReference>
<feature type="transmembrane region" description="Helical" evidence="7">
    <location>
        <begin position="377"/>
        <end position="400"/>
    </location>
</feature>
<evidence type="ECO:0000256" key="7">
    <source>
        <dbReference type="SAM" id="Phobius"/>
    </source>
</evidence>
<dbReference type="InterPro" id="IPR004638">
    <property type="entry name" value="EmrB-like"/>
</dbReference>
<feature type="transmembrane region" description="Helical" evidence="7">
    <location>
        <begin position="125"/>
        <end position="146"/>
    </location>
</feature>
<feature type="transmembrane region" description="Helical" evidence="7">
    <location>
        <begin position="497"/>
        <end position="517"/>
    </location>
</feature>
<keyword evidence="2" id="KW-0813">Transport</keyword>
<evidence type="ECO:0000256" key="1">
    <source>
        <dbReference type="ARBA" id="ARBA00004651"/>
    </source>
</evidence>
<dbReference type="PRINTS" id="PR01036">
    <property type="entry name" value="TCRTETB"/>
</dbReference>
<accession>A0A844D3C6</accession>
<dbReference type="Gene3D" id="1.20.1250.20">
    <property type="entry name" value="MFS general substrate transporter like domains"/>
    <property type="match status" value="1"/>
</dbReference>
<feature type="transmembrane region" description="Helical" evidence="7">
    <location>
        <begin position="31"/>
        <end position="55"/>
    </location>
</feature>
<dbReference type="NCBIfam" id="TIGR00711">
    <property type="entry name" value="efflux_EmrB"/>
    <property type="match status" value="1"/>
</dbReference>
<evidence type="ECO:0000256" key="4">
    <source>
        <dbReference type="ARBA" id="ARBA00022692"/>
    </source>
</evidence>
<sequence length="524" mass="55137">MQPPFPAARSSPARCAPRPVDTMADWHPKQWITLLALSFSVFMISLDVTVVSVALPAIQRELGLSLASLQWVVSAYSLSFGALLIAGGTLADHYGRRRVFSIGLVVFSLASAACGLAHSGAGLNAARMVQGVGAALMSSSSMALVASAFPGRDRASAYGVWGASLGLGLAFGPMLGGYITVHWGWHWVFLVNAPIGALILSAVLKTVVEAKDPLARRFDLFGLLSFSSGIALLIYALNSGDKLGWSSPRELALLALASGLLLAFVLIERGQERPLFDLRLFALPTFVGVSIVPLAASTGYWALFIYLPWYFDRVLQLAPAQAGITMLPYTLPMLIMPPLAARLSRVMAPQHQFFLGLLMIALGDMALAHAIDGGGALMWPLLLAGVGAGSINAQISSVAVSVVPVERAGMASGISATMRQIGYALAIAGLGVVLVSQFAHALDSAMAQRPEFAGIDTHQLMEAFETGRPLPGFGASDDLTQRLSQLVVASFVQGMRAMLWTAAAVSAVGALLALKLIRSNEVAA</sequence>
<keyword evidence="4 7" id="KW-0812">Transmembrane</keyword>
<feature type="transmembrane region" description="Helical" evidence="7">
    <location>
        <begin position="185"/>
        <end position="208"/>
    </location>
</feature>
<keyword evidence="10" id="KW-1185">Reference proteome</keyword>
<dbReference type="PROSITE" id="PS50850">
    <property type="entry name" value="MFS"/>
    <property type="match status" value="1"/>
</dbReference>
<dbReference type="AlphaFoldDB" id="A0A844D3C6"/>
<dbReference type="Pfam" id="PF07690">
    <property type="entry name" value="MFS_1"/>
    <property type="match status" value="1"/>
</dbReference>
<dbReference type="InterPro" id="IPR005829">
    <property type="entry name" value="Sugar_transporter_CS"/>
</dbReference>
<dbReference type="Proteomes" id="UP000439986">
    <property type="component" value="Unassembled WGS sequence"/>
</dbReference>
<dbReference type="EMBL" id="WKJL01000001">
    <property type="protein sequence ID" value="MRW82646.1"/>
    <property type="molecule type" value="Genomic_DNA"/>
</dbReference>
<evidence type="ECO:0000256" key="2">
    <source>
        <dbReference type="ARBA" id="ARBA00022448"/>
    </source>
</evidence>
<feature type="domain" description="Major facilitator superfamily (MFS) profile" evidence="8">
    <location>
        <begin position="33"/>
        <end position="521"/>
    </location>
</feature>
<gene>
    <name evidence="9" type="ORF">GJ698_00895</name>
</gene>
<dbReference type="PROSITE" id="PS00216">
    <property type="entry name" value="SUGAR_TRANSPORT_1"/>
    <property type="match status" value="1"/>
</dbReference>
<feature type="transmembrane region" description="Helical" evidence="7">
    <location>
        <begin position="280"/>
        <end position="302"/>
    </location>
</feature>
<reference evidence="9 10" key="1">
    <citation type="submission" date="2019-11" db="EMBL/GenBank/DDBJ databases">
        <title>Novel species isolated from a subtropical stream in China.</title>
        <authorList>
            <person name="Lu H."/>
        </authorList>
    </citation>
    <scope>NUCLEOTIDE SEQUENCE [LARGE SCALE GENOMIC DNA]</scope>
    <source>
        <strain evidence="9 10">FT26W</strain>
    </source>
</reference>
<evidence type="ECO:0000259" key="8">
    <source>
        <dbReference type="PROSITE" id="PS50850"/>
    </source>
</evidence>
<dbReference type="InterPro" id="IPR011701">
    <property type="entry name" value="MFS"/>
</dbReference>
<dbReference type="PANTHER" id="PTHR42718:SF49">
    <property type="entry name" value="EXPORT PROTEIN"/>
    <property type="match status" value="1"/>
</dbReference>
<feature type="transmembrane region" description="Helical" evidence="7">
    <location>
        <begin position="353"/>
        <end position="371"/>
    </location>
</feature>
<dbReference type="Gene3D" id="1.20.1720.10">
    <property type="entry name" value="Multidrug resistance protein D"/>
    <property type="match status" value="1"/>
</dbReference>
<dbReference type="InterPro" id="IPR036259">
    <property type="entry name" value="MFS_trans_sf"/>
</dbReference>
<feature type="transmembrane region" description="Helical" evidence="7">
    <location>
        <begin position="220"/>
        <end position="239"/>
    </location>
</feature>
<feature type="transmembrane region" description="Helical" evidence="7">
    <location>
        <begin position="322"/>
        <end position="341"/>
    </location>
</feature>
<evidence type="ECO:0000256" key="6">
    <source>
        <dbReference type="ARBA" id="ARBA00023136"/>
    </source>
</evidence>
<organism evidence="9 10">
    <name type="scientific">Duganella aquatilis</name>
    <dbReference type="NCBI Taxonomy" id="2666082"/>
    <lineage>
        <taxon>Bacteria</taxon>
        <taxon>Pseudomonadati</taxon>
        <taxon>Pseudomonadota</taxon>
        <taxon>Betaproteobacteria</taxon>
        <taxon>Burkholderiales</taxon>
        <taxon>Oxalobacteraceae</taxon>
        <taxon>Telluria group</taxon>
        <taxon>Duganella</taxon>
    </lineage>
</organism>
<keyword evidence="3" id="KW-1003">Cell membrane</keyword>
<name>A0A844D3C6_9BURK</name>
<feature type="transmembrane region" description="Helical" evidence="7">
    <location>
        <begin position="158"/>
        <end position="179"/>
    </location>
</feature>
<dbReference type="SUPFAM" id="SSF103473">
    <property type="entry name" value="MFS general substrate transporter"/>
    <property type="match status" value="1"/>
</dbReference>
<comment type="caution">
    <text evidence="9">The sequence shown here is derived from an EMBL/GenBank/DDBJ whole genome shotgun (WGS) entry which is preliminary data.</text>
</comment>
<proteinExistence type="predicted"/>
<feature type="transmembrane region" description="Helical" evidence="7">
    <location>
        <begin position="421"/>
        <end position="442"/>
    </location>
</feature>
<dbReference type="GO" id="GO:0022857">
    <property type="term" value="F:transmembrane transporter activity"/>
    <property type="evidence" value="ECO:0007669"/>
    <property type="project" value="InterPro"/>
</dbReference>
<evidence type="ECO:0000313" key="10">
    <source>
        <dbReference type="Proteomes" id="UP000439986"/>
    </source>
</evidence>
<protein>
    <submittedName>
        <fullName evidence="9">DHA2 family efflux MFS transporter permease subunit</fullName>
    </submittedName>
</protein>
<feature type="transmembrane region" description="Helical" evidence="7">
    <location>
        <begin position="251"/>
        <end position="268"/>
    </location>
</feature>
<dbReference type="CDD" id="cd17321">
    <property type="entry name" value="MFS_MMR_MDR_like"/>
    <property type="match status" value="1"/>
</dbReference>
<keyword evidence="5 7" id="KW-1133">Transmembrane helix</keyword>
<feature type="transmembrane region" description="Helical" evidence="7">
    <location>
        <begin position="99"/>
        <end position="119"/>
    </location>
</feature>
<dbReference type="PANTHER" id="PTHR42718">
    <property type="entry name" value="MAJOR FACILITATOR SUPERFAMILY MULTIDRUG TRANSPORTER MFSC"/>
    <property type="match status" value="1"/>
</dbReference>
<evidence type="ECO:0000256" key="5">
    <source>
        <dbReference type="ARBA" id="ARBA00022989"/>
    </source>
</evidence>
<keyword evidence="6 7" id="KW-0472">Membrane</keyword>